<feature type="domain" description="Histidine kinase" evidence="10">
    <location>
        <begin position="137"/>
        <end position="352"/>
    </location>
</feature>
<keyword evidence="4" id="KW-0808">Transferase</keyword>
<evidence type="ECO:0000313" key="12">
    <source>
        <dbReference type="Proteomes" id="UP000515240"/>
    </source>
</evidence>
<dbReference type="Pfam" id="PF00512">
    <property type="entry name" value="HisKA"/>
    <property type="match status" value="1"/>
</dbReference>
<evidence type="ECO:0000256" key="5">
    <source>
        <dbReference type="ARBA" id="ARBA00022741"/>
    </source>
</evidence>
<keyword evidence="7" id="KW-0067">ATP-binding</keyword>
<protein>
    <recommendedName>
        <fullName evidence="2">histidine kinase</fullName>
        <ecNumber evidence="2">2.7.13.3</ecNumber>
    </recommendedName>
</protein>
<dbReference type="InterPro" id="IPR004358">
    <property type="entry name" value="Sig_transdc_His_kin-like_C"/>
</dbReference>
<dbReference type="InterPro" id="IPR003661">
    <property type="entry name" value="HisK_dim/P_dom"/>
</dbReference>
<evidence type="ECO:0000256" key="4">
    <source>
        <dbReference type="ARBA" id="ARBA00022679"/>
    </source>
</evidence>
<reference evidence="11 12" key="1">
    <citation type="journal article" date="2020" name="G3 (Bethesda)">
        <title>CeMbio - The Caenorhabditis elegans Microbiome Resource.</title>
        <authorList>
            <person name="Dirksen P."/>
            <person name="Assie A."/>
            <person name="Zimmermann J."/>
            <person name="Zhang F."/>
            <person name="Tietje A.M."/>
            <person name="Marsh S.A."/>
            <person name="Felix M.A."/>
            <person name="Shapira M."/>
            <person name="Kaleta C."/>
            <person name="Schulenburg H."/>
            <person name="Samuel B."/>
        </authorList>
    </citation>
    <scope>NUCLEOTIDE SEQUENCE [LARGE SCALE GENOMIC DNA]</scope>
    <source>
        <strain evidence="11 12">BIGb0172</strain>
    </source>
</reference>
<organism evidence="11 12">
    <name type="scientific">Comamonas piscis</name>
    <dbReference type="NCBI Taxonomy" id="1562974"/>
    <lineage>
        <taxon>Bacteria</taxon>
        <taxon>Pseudomonadati</taxon>
        <taxon>Pseudomonadota</taxon>
        <taxon>Betaproteobacteria</taxon>
        <taxon>Burkholderiales</taxon>
        <taxon>Comamonadaceae</taxon>
        <taxon>Comamonas</taxon>
    </lineage>
</organism>
<dbReference type="GO" id="GO:0005524">
    <property type="term" value="F:ATP binding"/>
    <property type="evidence" value="ECO:0007669"/>
    <property type="project" value="UniProtKB-KW"/>
</dbReference>
<keyword evidence="5" id="KW-0547">Nucleotide-binding</keyword>
<evidence type="ECO:0000256" key="2">
    <source>
        <dbReference type="ARBA" id="ARBA00012438"/>
    </source>
</evidence>
<dbReference type="Pfam" id="PF02518">
    <property type="entry name" value="HATPase_c"/>
    <property type="match status" value="1"/>
</dbReference>
<dbReference type="EMBL" id="CP058554">
    <property type="protein sequence ID" value="QMV74055.1"/>
    <property type="molecule type" value="Genomic_DNA"/>
</dbReference>
<dbReference type="InterPro" id="IPR005467">
    <property type="entry name" value="His_kinase_dom"/>
</dbReference>
<name>A0A7G5EJ80_9BURK</name>
<dbReference type="PRINTS" id="PR00344">
    <property type="entry name" value="BCTRLSENSOR"/>
</dbReference>
<keyword evidence="9" id="KW-0472">Membrane</keyword>
<keyword evidence="9" id="KW-0812">Transmembrane</keyword>
<keyword evidence="12" id="KW-1185">Reference proteome</keyword>
<dbReference type="SUPFAM" id="SSF55874">
    <property type="entry name" value="ATPase domain of HSP90 chaperone/DNA topoisomerase II/histidine kinase"/>
    <property type="match status" value="1"/>
</dbReference>
<evidence type="ECO:0000259" key="10">
    <source>
        <dbReference type="PROSITE" id="PS50109"/>
    </source>
</evidence>
<dbReference type="SMART" id="SM00388">
    <property type="entry name" value="HisKA"/>
    <property type="match status" value="1"/>
</dbReference>
<dbReference type="InterPro" id="IPR036097">
    <property type="entry name" value="HisK_dim/P_sf"/>
</dbReference>
<evidence type="ECO:0000256" key="1">
    <source>
        <dbReference type="ARBA" id="ARBA00000085"/>
    </source>
</evidence>
<gene>
    <name evidence="11" type="ORF">HS961_15090</name>
</gene>
<dbReference type="KEGG" id="cpis:HS961_15090"/>
<keyword evidence="3" id="KW-0597">Phosphoprotein</keyword>
<dbReference type="PANTHER" id="PTHR43065:SF10">
    <property type="entry name" value="PEROXIDE STRESS-ACTIVATED HISTIDINE KINASE MAK3"/>
    <property type="match status" value="1"/>
</dbReference>
<proteinExistence type="predicted"/>
<evidence type="ECO:0000256" key="9">
    <source>
        <dbReference type="SAM" id="Phobius"/>
    </source>
</evidence>
<comment type="catalytic activity">
    <reaction evidence="1">
        <text>ATP + protein L-histidine = ADP + protein N-phospho-L-histidine.</text>
        <dbReference type="EC" id="2.7.13.3"/>
    </reaction>
</comment>
<dbReference type="GO" id="GO:0000155">
    <property type="term" value="F:phosphorelay sensor kinase activity"/>
    <property type="evidence" value="ECO:0007669"/>
    <property type="project" value="InterPro"/>
</dbReference>
<evidence type="ECO:0000256" key="6">
    <source>
        <dbReference type="ARBA" id="ARBA00022777"/>
    </source>
</evidence>
<keyword evidence="9" id="KW-1133">Transmembrane helix</keyword>
<dbReference type="SUPFAM" id="SSF47384">
    <property type="entry name" value="Homodimeric domain of signal transducing histidine kinase"/>
    <property type="match status" value="1"/>
</dbReference>
<dbReference type="Gene3D" id="1.10.287.130">
    <property type="match status" value="1"/>
</dbReference>
<feature type="transmembrane region" description="Helical" evidence="9">
    <location>
        <begin position="88"/>
        <end position="106"/>
    </location>
</feature>
<evidence type="ECO:0000256" key="3">
    <source>
        <dbReference type="ARBA" id="ARBA00022553"/>
    </source>
</evidence>
<sequence>MKTQSLPTQAWRRRGLHVMAMVLAILVLFLIDTATRYEVAVSVFYTVVILAMAHVLALRGLMLLTGSCIALTWLSFFITNYGDQRAGLINMLISSMAILITGYLACRAETARAAAHDAQARLMRISRIHSLEGLTTSIAHELNQPLAAIVTSGHACQRWMAQDPPRLDKAGQALDRILGDADRASGIIARVRRLSQGAPASTRPFVFNAEVREVLALSQAEMQRLGIAMRADLAAGLPLALADPVQIQQVIANLLLNAMEALALVAMPRRTLRIETLQLQDKLVLRVADGGPGLPAGAQEQVFEPFWTTKHEGIGVGLSISRSIVEANGGQIWAEPHAPGGAVFAFSVPVAPAEGKA</sequence>
<feature type="transmembrane region" description="Helical" evidence="9">
    <location>
        <begin position="63"/>
        <end position="82"/>
    </location>
</feature>
<dbReference type="CDD" id="cd00082">
    <property type="entry name" value="HisKA"/>
    <property type="match status" value="1"/>
</dbReference>
<accession>A0A7G5EJ80</accession>
<keyword evidence="6" id="KW-0418">Kinase</keyword>
<dbReference type="Gene3D" id="3.30.565.10">
    <property type="entry name" value="Histidine kinase-like ATPase, C-terminal domain"/>
    <property type="match status" value="1"/>
</dbReference>
<dbReference type="RefSeq" id="WP_182323336.1">
    <property type="nucleotide sequence ID" value="NZ_CP058554.1"/>
</dbReference>
<dbReference type="AlphaFoldDB" id="A0A7G5EJ80"/>
<feature type="transmembrane region" description="Helical" evidence="9">
    <location>
        <begin position="15"/>
        <end position="31"/>
    </location>
</feature>
<evidence type="ECO:0000256" key="8">
    <source>
        <dbReference type="ARBA" id="ARBA00023012"/>
    </source>
</evidence>
<dbReference type="Proteomes" id="UP000515240">
    <property type="component" value="Chromosome"/>
</dbReference>
<evidence type="ECO:0000256" key="7">
    <source>
        <dbReference type="ARBA" id="ARBA00022840"/>
    </source>
</evidence>
<keyword evidence="8" id="KW-0902">Two-component regulatory system</keyword>
<dbReference type="InterPro" id="IPR036890">
    <property type="entry name" value="HATPase_C_sf"/>
</dbReference>
<dbReference type="EC" id="2.7.13.3" evidence="2"/>
<dbReference type="PANTHER" id="PTHR43065">
    <property type="entry name" value="SENSOR HISTIDINE KINASE"/>
    <property type="match status" value="1"/>
</dbReference>
<dbReference type="SMART" id="SM00387">
    <property type="entry name" value="HATPase_c"/>
    <property type="match status" value="1"/>
</dbReference>
<dbReference type="PROSITE" id="PS50109">
    <property type="entry name" value="HIS_KIN"/>
    <property type="match status" value="1"/>
</dbReference>
<dbReference type="InterPro" id="IPR003594">
    <property type="entry name" value="HATPase_dom"/>
</dbReference>
<evidence type="ECO:0000313" key="11">
    <source>
        <dbReference type="EMBL" id="QMV74055.1"/>
    </source>
</evidence>